<evidence type="ECO:0000256" key="11">
    <source>
        <dbReference type="RuleBase" id="RU367069"/>
    </source>
</evidence>
<evidence type="ECO:0000256" key="10">
    <source>
        <dbReference type="ARBA" id="ARBA00047554"/>
    </source>
</evidence>
<protein>
    <recommendedName>
        <fullName evidence="4 11">Protoporphyrinogen oxidase</fullName>
        <ecNumber evidence="4 11">1.3.3.4</ecNumber>
    </recommendedName>
</protein>
<evidence type="ECO:0000259" key="12">
    <source>
        <dbReference type="Pfam" id="PF01593"/>
    </source>
</evidence>
<proteinExistence type="inferred from homology"/>
<evidence type="ECO:0000313" key="14">
    <source>
        <dbReference type="Proteomes" id="UP001353858"/>
    </source>
</evidence>
<sequence>MSKVILGGGISGLSAAFYLRKKFPLLSITLLEASNRNGGWIKSEKHDGYIFEQGPRTIRPHGNKAINTLDLIEDIGLTNEVEYLPKNHPAALNRMVYVDGVLHKLPSSFSSLLTKNPPFTKPLVQYLIKEFRQTSKTVHDESIYDFVKRRFGSEIADYAISPLICGICAGDAKRISVKFLLENLFYDEQKYGSITKGFIKNIFKKQPQPVILNTLARRAKSEKWNVFFFKDGLEVFPKRLEKVNKENNVDIRVNQSCTSIELNPTKVTLHMDSNNKVETRHLIATISAKKLSELIIGHADLTKLLSSIPFVTVCVINLHYKTELLKQEAFGFLIPPKENLPILGVIFDSCCFPCEGCTNLTVMMGGHWFKTFFGENPTDEHLLDVALKQLEDILKIKDKPNSFKINVLKNCIPQYIVGHNETVDKIHKYVEDNKLPLNLCGTSYNGVGINDAVYSAKTMVDKLQN</sequence>
<keyword evidence="14" id="KW-1185">Reference proteome</keyword>
<dbReference type="AlphaFoldDB" id="A0AAN7PZV2"/>
<feature type="domain" description="Amine oxidase" evidence="12">
    <location>
        <begin position="10"/>
        <end position="459"/>
    </location>
</feature>
<keyword evidence="6 11" id="KW-0274">FAD</keyword>
<comment type="similarity">
    <text evidence="3 11">Belongs to the protoporphyrinogen/coproporphyrinogen oxidase family. Protoporphyrinogen oxidase subfamily.</text>
</comment>
<dbReference type="Pfam" id="PF01593">
    <property type="entry name" value="Amino_oxidase"/>
    <property type="match status" value="1"/>
</dbReference>
<accession>A0AAN7PZV2</accession>
<comment type="catalytic activity">
    <reaction evidence="10 11">
        <text>protoporphyrinogen IX + 3 O2 = protoporphyrin IX + 3 H2O2</text>
        <dbReference type="Rhea" id="RHEA:25576"/>
        <dbReference type="ChEBI" id="CHEBI:15379"/>
        <dbReference type="ChEBI" id="CHEBI:16240"/>
        <dbReference type="ChEBI" id="CHEBI:57306"/>
        <dbReference type="ChEBI" id="CHEBI:57307"/>
        <dbReference type="EC" id="1.3.3.4"/>
    </reaction>
</comment>
<evidence type="ECO:0000256" key="4">
    <source>
        <dbReference type="ARBA" id="ARBA00012867"/>
    </source>
</evidence>
<dbReference type="GO" id="GO:0004729">
    <property type="term" value="F:oxygen-dependent protoporphyrinogen oxidase activity"/>
    <property type="evidence" value="ECO:0007669"/>
    <property type="project" value="UniProtKB-UniRule"/>
</dbReference>
<evidence type="ECO:0000256" key="5">
    <source>
        <dbReference type="ARBA" id="ARBA00022630"/>
    </source>
</evidence>
<evidence type="ECO:0000256" key="9">
    <source>
        <dbReference type="ARBA" id="ARBA00023244"/>
    </source>
</evidence>
<evidence type="ECO:0000256" key="2">
    <source>
        <dbReference type="ARBA" id="ARBA00005073"/>
    </source>
</evidence>
<keyword evidence="8 11" id="KW-0350">Heme biosynthesis</keyword>
<dbReference type="PANTHER" id="PTHR42923">
    <property type="entry name" value="PROTOPORPHYRINOGEN OXIDASE"/>
    <property type="match status" value="1"/>
</dbReference>
<dbReference type="GO" id="GO:0005743">
    <property type="term" value="C:mitochondrial inner membrane"/>
    <property type="evidence" value="ECO:0007669"/>
    <property type="project" value="UniProtKB-SubCell"/>
</dbReference>
<dbReference type="InterPro" id="IPR036188">
    <property type="entry name" value="FAD/NAD-bd_sf"/>
</dbReference>
<dbReference type="InterPro" id="IPR004572">
    <property type="entry name" value="Protoporphyrinogen_oxidase"/>
</dbReference>
<comment type="pathway">
    <text evidence="2 11">Porphyrin-containing compound metabolism; protoporphyrin-IX biosynthesis; protoporphyrin-IX from protoporphyrinogen-IX: step 1/1.</text>
</comment>
<reference evidence="14" key="1">
    <citation type="submission" date="2023-01" db="EMBL/GenBank/DDBJ databases">
        <title>Key to firefly adult light organ development and bioluminescence: homeobox transcription factors regulate luciferase expression and transportation to peroxisome.</title>
        <authorList>
            <person name="Fu X."/>
        </authorList>
    </citation>
    <scope>NUCLEOTIDE SEQUENCE [LARGE SCALE GENOMIC DNA]</scope>
</reference>
<dbReference type="Gene3D" id="3.50.50.60">
    <property type="entry name" value="FAD/NAD(P)-binding domain"/>
    <property type="match status" value="1"/>
</dbReference>
<dbReference type="EC" id="1.3.3.4" evidence="4 11"/>
<gene>
    <name evidence="13" type="ORF">RN001_004366</name>
</gene>
<dbReference type="NCBIfam" id="TIGR00562">
    <property type="entry name" value="proto_IX_ox"/>
    <property type="match status" value="1"/>
</dbReference>
<name>A0AAN7PZV2_9COLE</name>
<organism evidence="13 14">
    <name type="scientific">Aquatica leii</name>
    <dbReference type="NCBI Taxonomy" id="1421715"/>
    <lineage>
        <taxon>Eukaryota</taxon>
        <taxon>Metazoa</taxon>
        <taxon>Ecdysozoa</taxon>
        <taxon>Arthropoda</taxon>
        <taxon>Hexapoda</taxon>
        <taxon>Insecta</taxon>
        <taxon>Pterygota</taxon>
        <taxon>Neoptera</taxon>
        <taxon>Endopterygota</taxon>
        <taxon>Coleoptera</taxon>
        <taxon>Polyphaga</taxon>
        <taxon>Elateriformia</taxon>
        <taxon>Elateroidea</taxon>
        <taxon>Lampyridae</taxon>
        <taxon>Luciolinae</taxon>
        <taxon>Aquatica</taxon>
    </lineage>
</organism>
<evidence type="ECO:0000313" key="13">
    <source>
        <dbReference type="EMBL" id="KAK4881047.1"/>
    </source>
</evidence>
<keyword evidence="5 11" id="KW-0285">Flavoprotein</keyword>
<dbReference type="GO" id="GO:0006782">
    <property type="term" value="P:protoporphyrinogen IX biosynthetic process"/>
    <property type="evidence" value="ECO:0007669"/>
    <property type="project" value="UniProtKB-UniRule"/>
</dbReference>
<evidence type="ECO:0000256" key="6">
    <source>
        <dbReference type="ARBA" id="ARBA00022827"/>
    </source>
</evidence>
<dbReference type="PANTHER" id="PTHR42923:SF3">
    <property type="entry name" value="PROTOPORPHYRINOGEN OXIDASE"/>
    <property type="match status" value="1"/>
</dbReference>
<comment type="subcellular location">
    <subcellularLocation>
        <location evidence="11">Mitochondrion inner membrane</location>
    </subcellularLocation>
</comment>
<dbReference type="Proteomes" id="UP001353858">
    <property type="component" value="Unassembled WGS sequence"/>
</dbReference>
<evidence type="ECO:0000256" key="3">
    <source>
        <dbReference type="ARBA" id="ARBA00010551"/>
    </source>
</evidence>
<dbReference type="InterPro" id="IPR002937">
    <property type="entry name" value="Amino_oxidase"/>
</dbReference>
<evidence type="ECO:0000256" key="7">
    <source>
        <dbReference type="ARBA" id="ARBA00023002"/>
    </source>
</evidence>
<comment type="caution">
    <text evidence="13">The sequence shown here is derived from an EMBL/GenBank/DDBJ whole genome shotgun (WGS) entry which is preliminary data.</text>
</comment>
<evidence type="ECO:0000256" key="8">
    <source>
        <dbReference type="ARBA" id="ARBA00023133"/>
    </source>
</evidence>
<comment type="cofactor">
    <cofactor evidence="11">
        <name>FAD</name>
        <dbReference type="ChEBI" id="CHEBI:57692"/>
    </cofactor>
    <text evidence="11">Binds 1 FAD per subunit.</text>
</comment>
<dbReference type="SUPFAM" id="SSF54373">
    <property type="entry name" value="FAD-linked reductases, C-terminal domain"/>
    <property type="match status" value="1"/>
</dbReference>
<evidence type="ECO:0000256" key="1">
    <source>
        <dbReference type="ARBA" id="ARBA00002600"/>
    </source>
</evidence>
<dbReference type="InterPro" id="IPR050464">
    <property type="entry name" value="Zeta_carotene_desat/Oxidored"/>
</dbReference>
<keyword evidence="7 11" id="KW-0560">Oxidoreductase</keyword>
<dbReference type="FunFam" id="3.50.50.60:FF:000193">
    <property type="entry name" value="Protoporphyrinogen oxidase"/>
    <property type="match status" value="1"/>
</dbReference>
<comment type="function">
    <text evidence="1 11">Catalyzes the 6-electron oxidation of protoporphyrinogen-IX to form protoporphyrin-IX.</text>
</comment>
<dbReference type="EMBL" id="JARPUR010000002">
    <property type="protein sequence ID" value="KAK4881047.1"/>
    <property type="molecule type" value="Genomic_DNA"/>
</dbReference>
<keyword evidence="9 11" id="KW-0627">Porphyrin biosynthesis</keyword>
<dbReference type="SUPFAM" id="SSF51905">
    <property type="entry name" value="FAD/NAD(P)-binding domain"/>
    <property type="match status" value="1"/>
</dbReference>